<dbReference type="Pfam" id="PF01757">
    <property type="entry name" value="Acyl_transf_3"/>
    <property type="match status" value="1"/>
</dbReference>
<keyword evidence="9" id="KW-0808">Transferase</keyword>
<evidence type="ECO:0000256" key="4">
    <source>
        <dbReference type="ARBA" id="ARBA00022692"/>
    </source>
</evidence>
<sequence>MGSNFSSNVYVPCRILLSETTEKRCFNVFVKKIKRLLIPYLVFSCLIMFSTGFFDVGELFGGGFYHLWFLTALFWCFMFSMCIDYSHPNSLLLLPISLILIAIHLPNLFGLQDFVKWYFYFVVGALMHSYNSLETFISKNITCIICLIIAIGIFVFTPALKYREGSIIHAIATCLLICILFCLVKKRWNNKQGLKVNAAFIYVVGNSSMGIYIFHFWVLIFMLSSTSIRLFHLNKLVEHVSYPFGRKLDNCKFSDKFCSYSASKKDSLRLLAVGRKLYK</sequence>
<keyword evidence="6 7" id="KW-0472">Membrane</keyword>
<keyword evidence="9" id="KW-0012">Acyltransferase</keyword>
<feature type="transmembrane region" description="Helical" evidence="7">
    <location>
        <begin position="166"/>
        <end position="184"/>
    </location>
</feature>
<dbReference type="InterPro" id="IPR002656">
    <property type="entry name" value="Acyl_transf_3_dom"/>
</dbReference>
<evidence type="ECO:0000256" key="6">
    <source>
        <dbReference type="ARBA" id="ARBA00023136"/>
    </source>
</evidence>
<feature type="domain" description="Acyltransferase 3" evidence="8">
    <location>
        <begin position="23"/>
        <end position="222"/>
    </location>
</feature>
<organism evidence="9 10">
    <name type="scientific">Parabacteroides merdae</name>
    <dbReference type="NCBI Taxonomy" id="46503"/>
    <lineage>
        <taxon>Bacteria</taxon>
        <taxon>Pseudomonadati</taxon>
        <taxon>Bacteroidota</taxon>
        <taxon>Bacteroidia</taxon>
        <taxon>Bacteroidales</taxon>
        <taxon>Tannerellaceae</taxon>
        <taxon>Parabacteroides</taxon>
    </lineage>
</organism>
<dbReference type="AlphaFoldDB" id="A0AA43W8F0"/>
<comment type="similarity">
    <text evidence="2">Belongs to the acyltransferase 3 family.</text>
</comment>
<reference evidence="9 10" key="1">
    <citation type="journal article" date="2019" name="Nat. Med.">
        <title>A library of human gut bacterial isolates paired with longitudinal multiomics data enables mechanistic microbiome research.</title>
        <authorList>
            <person name="Poyet M."/>
            <person name="Groussin M."/>
            <person name="Gibbons S.M."/>
            <person name="Avila-Pacheco J."/>
            <person name="Jiang X."/>
            <person name="Kearney S.M."/>
            <person name="Perrotta A.R."/>
            <person name="Berdy B."/>
            <person name="Zhao S."/>
            <person name="Lieberman T.D."/>
            <person name="Swanson P.K."/>
            <person name="Smith M."/>
            <person name="Roesemann S."/>
            <person name="Alexander J.E."/>
            <person name="Rich S.A."/>
            <person name="Livny J."/>
            <person name="Vlamakis H."/>
            <person name="Clish C."/>
            <person name="Bullock K."/>
            <person name="Deik A."/>
            <person name="Scott J."/>
            <person name="Pierce K.A."/>
            <person name="Xavier R.J."/>
            <person name="Alm E.J."/>
        </authorList>
    </citation>
    <scope>NUCLEOTIDE SEQUENCE [LARGE SCALE GENOMIC DNA]</scope>
    <source>
        <strain evidence="9 10">BIOML-A16</strain>
    </source>
</reference>
<feature type="transmembrane region" description="Helical" evidence="7">
    <location>
        <begin position="36"/>
        <end position="54"/>
    </location>
</feature>
<evidence type="ECO:0000256" key="1">
    <source>
        <dbReference type="ARBA" id="ARBA00004651"/>
    </source>
</evidence>
<dbReference type="GO" id="GO:0005886">
    <property type="term" value="C:plasma membrane"/>
    <property type="evidence" value="ECO:0007669"/>
    <property type="project" value="UniProtKB-SubCell"/>
</dbReference>
<dbReference type="EMBL" id="WNDA01000048">
    <property type="protein sequence ID" value="MTU71188.1"/>
    <property type="molecule type" value="Genomic_DNA"/>
</dbReference>
<gene>
    <name evidence="9" type="ORF">GMD92_19545</name>
</gene>
<comment type="subcellular location">
    <subcellularLocation>
        <location evidence="1">Cell membrane</location>
        <topology evidence="1">Multi-pass membrane protein</topology>
    </subcellularLocation>
</comment>
<proteinExistence type="inferred from homology"/>
<name>A0AA43W8F0_9BACT</name>
<keyword evidence="5 7" id="KW-1133">Transmembrane helix</keyword>
<feature type="transmembrane region" description="Helical" evidence="7">
    <location>
        <begin position="196"/>
        <end position="223"/>
    </location>
</feature>
<comment type="caution">
    <text evidence="9">The sequence shown here is derived from an EMBL/GenBank/DDBJ whole genome shotgun (WGS) entry which is preliminary data.</text>
</comment>
<protein>
    <submittedName>
        <fullName evidence="9">Acyltransferase family protein</fullName>
    </submittedName>
</protein>
<dbReference type="GO" id="GO:0009246">
    <property type="term" value="P:enterobacterial common antigen biosynthetic process"/>
    <property type="evidence" value="ECO:0007669"/>
    <property type="project" value="TreeGrafter"/>
</dbReference>
<dbReference type="PANTHER" id="PTHR40074">
    <property type="entry name" value="O-ACETYLTRANSFERASE WECH"/>
    <property type="match status" value="1"/>
</dbReference>
<evidence type="ECO:0000256" key="7">
    <source>
        <dbReference type="SAM" id="Phobius"/>
    </source>
</evidence>
<dbReference type="PANTHER" id="PTHR40074:SF2">
    <property type="entry name" value="O-ACETYLTRANSFERASE WECH"/>
    <property type="match status" value="1"/>
</dbReference>
<accession>A0AA43W8F0</accession>
<keyword evidence="4 7" id="KW-0812">Transmembrane</keyword>
<evidence type="ECO:0000256" key="2">
    <source>
        <dbReference type="ARBA" id="ARBA00007400"/>
    </source>
</evidence>
<evidence type="ECO:0000256" key="3">
    <source>
        <dbReference type="ARBA" id="ARBA00022475"/>
    </source>
</evidence>
<evidence type="ECO:0000256" key="5">
    <source>
        <dbReference type="ARBA" id="ARBA00022989"/>
    </source>
</evidence>
<evidence type="ECO:0000313" key="10">
    <source>
        <dbReference type="Proteomes" id="UP000448908"/>
    </source>
</evidence>
<dbReference type="GO" id="GO:0016413">
    <property type="term" value="F:O-acetyltransferase activity"/>
    <property type="evidence" value="ECO:0007669"/>
    <property type="project" value="TreeGrafter"/>
</dbReference>
<evidence type="ECO:0000259" key="8">
    <source>
        <dbReference type="Pfam" id="PF01757"/>
    </source>
</evidence>
<feature type="transmembrane region" description="Helical" evidence="7">
    <location>
        <begin position="91"/>
        <end position="111"/>
    </location>
</feature>
<feature type="transmembrane region" description="Helical" evidence="7">
    <location>
        <begin position="140"/>
        <end position="160"/>
    </location>
</feature>
<keyword evidence="3" id="KW-1003">Cell membrane</keyword>
<feature type="transmembrane region" description="Helical" evidence="7">
    <location>
        <begin position="60"/>
        <end position="79"/>
    </location>
</feature>
<evidence type="ECO:0000313" key="9">
    <source>
        <dbReference type="EMBL" id="MTU71188.1"/>
    </source>
</evidence>
<dbReference type="Proteomes" id="UP000448908">
    <property type="component" value="Unassembled WGS sequence"/>
</dbReference>